<keyword evidence="11" id="KW-1015">Disulfide bond</keyword>
<sequence>MGNCSPTSHSQSNTLDSIDLEELMANFTLNYTYDDDYPYDNSLVQPCHSTYCMQFGVSIPPFLAVASILGLICNLILDVALVRCPRLWDQPHPSRTKLVLISAAGTLFASTLPFFAVASSRGWIFGDPFCQVAQGLKYGCLFAQSLMMASTLCHVQRGFANKIVLVLFLMGFVCAIPAAMSSSSTENICVPSQNLKLLSWSLGHTSVSLALFDIFPVMAILARVAQKWRGKNQWPQMDITWLFPLFWAPYGVAQLLHILLQEKVLVATCPFQKHLDYFLGISEGLGTVHCFLCPLLILGFSFCPRKSVPALHSG</sequence>
<feature type="transmembrane region" description="Helical" evidence="16">
    <location>
        <begin position="98"/>
        <end position="116"/>
    </location>
</feature>
<evidence type="ECO:0000313" key="17">
    <source>
        <dbReference type="Proteomes" id="UP001652642"/>
    </source>
</evidence>
<dbReference type="CTD" id="2532"/>
<evidence type="ECO:0000256" key="7">
    <source>
        <dbReference type="ARBA" id="ARBA00022753"/>
    </source>
</evidence>
<feature type="transmembrane region" description="Helical" evidence="16">
    <location>
        <begin position="162"/>
        <end position="180"/>
    </location>
</feature>
<keyword evidence="9" id="KW-0297">G-protein coupled receptor</keyword>
<comment type="similarity">
    <text evidence="4">Belongs to the G-protein coupled receptor 1 family. Atypical chemokine receptor subfamily.</text>
</comment>
<comment type="subcellular location">
    <subcellularLocation>
        <location evidence="3">Early endosome</location>
    </subcellularLocation>
    <subcellularLocation>
        <location evidence="1">Membrane</location>
        <topology evidence="1">Multi-pass membrane protein</topology>
    </subcellularLocation>
    <subcellularLocation>
        <location evidence="2">Recycling endosome</location>
    </subcellularLocation>
</comment>
<feature type="transmembrane region" description="Helical" evidence="16">
    <location>
        <begin position="59"/>
        <end position="77"/>
    </location>
</feature>
<feature type="transmembrane region" description="Helical" evidence="16">
    <location>
        <begin position="200"/>
        <end position="221"/>
    </location>
</feature>
<dbReference type="GO" id="GO:0006954">
    <property type="term" value="P:inflammatory response"/>
    <property type="evidence" value="ECO:0007669"/>
    <property type="project" value="InterPro"/>
</dbReference>
<dbReference type="GeneID" id="110084977"/>
<evidence type="ECO:0000256" key="4">
    <source>
        <dbReference type="ARBA" id="ARBA00008790"/>
    </source>
</evidence>
<dbReference type="AlphaFoldDB" id="A0A6J0UMB6"/>
<dbReference type="GO" id="GO:0070098">
    <property type="term" value="P:chemokine-mediated signaling pathway"/>
    <property type="evidence" value="ECO:0007669"/>
    <property type="project" value="InterPro"/>
</dbReference>
<feature type="transmembrane region" description="Helical" evidence="16">
    <location>
        <begin position="136"/>
        <end position="155"/>
    </location>
</feature>
<evidence type="ECO:0000256" key="3">
    <source>
        <dbReference type="ARBA" id="ARBA00004412"/>
    </source>
</evidence>
<evidence type="ECO:0000256" key="10">
    <source>
        <dbReference type="ARBA" id="ARBA00023136"/>
    </source>
</evidence>
<dbReference type="KEGG" id="pvt:110084977"/>
<keyword evidence="8 16" id="KW-1133">Transmembrane helix</keyword>
<dbReference type="RefSeq" id="XP_020660405.2">
    <property type="nucleotide sequence ID" value="XM_020804746.2"/>
</dbReference>
<reference evidence="18" key="1">
    <citation type="submission" date="2025-08" db="UniProtKB">
        <authorList>
            <consortium name="RefSeq"/>
        </authorList>
    </citation>
    <scope>IDENTIFICATION</scope>
</reference>
<evidence type="ECO:0000256" key="14">
    <source>
        <dbReference type="ARBA" id="ARBA00023224"/>
    </source>
</evidence>
<proteinExistence type="inferred from homology"/>
<evidence type="ECO:0000256" key="5">
    <source>
        <dbReference type="ARBA" id="ARBA00015484"/>
    </source>
</evidence>
<dbReference type="Gene3D" id="1.20.1070.10">
    <property type="entry name" value="Rhodopsin 7-helix transmembrane proteins"/>
    <property type="match status" value="1"/>
</dbReference>
<dbReference type="GO" id="GO:0016020">
    <property type="term" value="C:membrane"/>
    <property type="evidence" value="ECO:0007669"/>
    <property type="project" value="UniProtKB-SubCell"/>
</dbReference>
<dbReference type="GO" id="GO:0019956">
    <property type="term" value="F:chemokine binding"/>
    <property type="evidence" value="ECO:0007669"/>
    <property type="project" value="InterPro"/>
</dbReference>
<keyword evidence="7" id="KW-0967">Endosome</keyword>
<dbReference type="Proteomes" id="UP001652642">
    <property type="component" value="Chromosome 15"/>
</dbReference>
<dbReference type="GO" id="GO:0055037">
    <property type="term" value="C:recycling endosome"/>
    <property type="evidence" value="ECO:0007669"/>
    <property type="project" value="UniProtKB-SubCell"/>
</dbReference>
<dbReference type="OrthoDB" id="9396544at2759"/>
<feature type="transmembrane region" description="Helical" evidence="16">
    <location>
        <begin position="280"/>
        <end position="303"/>
    </location>
</feature>
<evidence type="ECO:0000256" key="15">
    <source>
        <dbReference type="ARBA" id="ARBA00030289"/>
    </source>
</evidence>
<gene>
    <name evidence="18" type="primary">ACKR1</name>
</gene>
<evidence type="ECO:0000313" key="18">
    <source>
        <dbReference type="RefSeq" id="XP_020660405.2"/>
    </source>
</evidence>
<evidence type="ECO:0000256" key="12">
    <source>
        <dbReference type="ARBA" id="ARBA00023170"/>
    </source>
</evidence>
<evidence type="ECO:0000256" key="16">
    <source>
        <dbReference type="SAM" id="Phobius"/>
    </source>
</evidence>
<organism evidence="17 18">
    <name type="scientific">Pogona vitticeps</name>
    <name type="common">central bearded dragon</name>
    <dbReference type="NCBI Taxonomy" id="103695"/>
    <lineage>
        <taxon>Eukaryota</taxon>
        <taxon>Metazoa</taxon>
        <taxon>Chordata</taxon>
        <taxon>Craniata</taxon>
        <taxon>Vertebrata</taxon>
        <taxon>Euteleostomi</taxon>
        <taxon>Lepidosauria</taxon>
        <taxon>Squamata</taxon>
        <taxon>Bifurcata</taxon>
        <taxon>Unidentata</taxon>
        <taxon>Episquamata</taxon>
        <taxon>Toxicofera</taxon>
        <taxon>Iguania</taxon>
        <taxon>Acrodonta</taxon>
        <taxon>Agamidae</taxon>
        <taxon>Amphibolurinae</taxon>
        <taxon>Pogona</taxon>
    </lineage>
</organism>
<evidence type="ECO:0000256" key="8">
    <source>
        <dbReference type="ARBA" id="ARBA00022989"/>
    </source>
</evidence>
<dbReference type="GO" id="GO:0004930">
    <property type="term" value="F:G protein-coupled receptor activity"/>
    <property type="evidence" value="ECO:0007669"/>
    <property type="project" value="UniProtKB-KW"/>
</dbReference>
<keyword evidence="10 16" id="KW-0472">Membrane</keyword>
<keyword evidence="17" id="KW-1185">Reference proteome</keyword>
<feature type="transmembrane region" description="Helical" evidence="16">
    <location>
        <begin position="241"/>
        <end position="260"/>
    </location>
</feature>
<protein>
    <recommendedName>
        <fullName evidence="5">Atypical chemokine receptor 1</fullName>
    </recommendedName>
    <alternativeName>
        <fullName evidence="15">Duffy antigen/chemokine receptor</fullName>
    </alternativeName>
</protein>
<evidence type="ECO:0000256" key="13">
    <source>
        <dbReference type="ARBA" id="ARBA00023180"/>
    </source>
</evidence>
<evidence type="ECO:0000256" key="11">
    <source>
        <dbReference type="ARBA" id="ARBA00023157"/>
    </source>
</evidence>
<dbReference type="PRINTS" id="PR01559">
    <property type="entry name" value="DUFFYANTIGEN"/>
</dbReference>
<keyword evidence="14" id="KW-0807">Transducer</keyword>
<accession>A0A6J0UMB6</accession>
<evidence type="ECO:0000256" key="6">
    <source>
        <dbReference type="ARBA" id="ARBA00022692"/>
    </source>
</evidence>
<evidence type="ECO:0000256" key="2">
    <source>
        <dbReference type="ARBA" id="ARBA00004172"/>
    </source>
</evidence>
<keyword evidence="6 16" id="KW-0812">Transmembrane</keyword>
<dbReference type="InParanoid" id="A0A6J0UMB6"/>
<dbReference type="GO" id="GO:0005769">
    <property type="term" value="C:early endosome"/>
    <property type="evidence" value="ECO:0007669"/>
    <property type="project" value="UniProtKB-SubCell"/>
</dbReference>
<dbReference type="InterPro" id="IPR005384">
    <property type="entry name" value="Duffy_chemokine_rcpt"/>
</dbReference>
<dbReference type="PANTHER" id="PTHR14181">
    <property type="entry name" value="DUFFY ANTIGEN/CHEMOKINE RECEPTOR"/>
    <property type="match status" value="1"/>
</dbReference>
<dbReference type="SUPFAM" id="SSF81321">
    <property type="entry name" value="Family A G protein-coupled receptor-like"/>
    <property type="match status" value="1"/>
</dbReference>
<keyword evidence="13" id="KW-0325">Glycoprotein</keyword>
<evidence type="ECO:0000256" key="1">
    <source>
        <dbReference type="ARBA" id="ARBA00004141"/>
    </source>
</evidence>
<name>A0A6J0UMB6_9SAUR</name>
<dbReference type="PANTHER" id="PTHR14181:SF1">
    <property type="entry name" value="ATYPICAL CHEMOKINE RECEPTOR 1"/>
    <property type="match status" value="1"/>
</dbReference>
<evidence type="ECO:0000256" key="9">
    <source>
        <dbReference type="ARBA" id="ARBA00023040"/>
    </source>
</evidence>
<keyword evidence="12 18" id="KW-0675">Receptor</keyword>